<comment type="caution">
    <text evidence="7">The sequence shown here is derived from an EMBL/GenBank/DDBJ whole genome shotgun (WGS) entry which is preliminary data.</text>
</comment>
<protein>
    <recommendedName>
        <fullName evidence="9">Apyrase</fullName>
    </recommendedName>
</protein>
<dbReference type="PANTHER" id="PTHR13023:SF2">
    <property type="entry name" value="SOLUBLE CALCIUM-ACTIVATED NUCLEOTIDASE 1"/>
    <property type="match status" value="1"/>
</dbReference>
<evidence type="ECO:0008006" key="9">
    <source>
        <dbReference type="Google" id="ProtNLM"/>
    </source>
</evidence>
<accession>A0A016VPW2</accession>
<dbReference type="SUPFAM" id="SSF101887">
    <property type="entry name" value="Apyrase"/>
    <property type="match status" value="1"/>
</dbReference>
<keyword evidence="4 6" id="KW-0106">Calcium</keyword>
<keyword evidence="3" id="KW-0378">Hydrolase</keyword>
<dbReference type="GO" id="GO:0030166">
    <property type="term" value="P:proteoglycan biosynthetic process"/>
    <property type="evidence" value="ECO:0007669"/>
    <property type="project" value="TreeGrafter"/>
</dbReference>
<keyword evidence="8" id="KW-1185">Reference proteome</keyword>
<comment type="cofactor">
    <cofactor evidence="1 6">
        <name>Ca(2+)</name>
        <dbReference type="ChEBI" id="CHEBI:29108"/>
    </cofactor>
</comment>
<feature type="binding site" evidence="6">
    <location>
        <position position="200"/>
    </location>
    <ligand>
        <name>Ca(2+)</name>
        <dbReference type="ChEBI" id="CHEBI:29108"/>
    </ligand>
</feature>
<dbReference type="FunFam" id="2.120.10.100:FF:000001">
    <property type="entry name" value="Soluble calcium-activated nucleotidase 1"/>
    <property type="match status" value="1"/>
</dbReference>
<name>A0A016VPW2_9BILA</name>
<feature type="binding site" evidence="6">
    <location>
        <position position="269"/>
    </location>
    <ligand>
        <name>Ca(2+)</name>
        <dbReference type="ChEBI" id="CHEBI:29108"/>
    </ligand>
</feature>
<dbReference type="Proteomes" id="UP000024635">
    <property type="component" value="Unassembled WGS sequence"/>
</dbReference>
<dbReference type="EMBL" id="JARK01001342">
    <property type="protein sequence ID" value="EYC29455.1"/>
    <property type="molecule type" value="Genomic_DNA"/>
</dbReference>
<dbReference type="Gene3D" id="2.120.10.100">
    <property type="entry name" value="Apyrase"/>
    <property type="match status" value="1"/>
</dbReference>
<feature type="binding site" evidence="6">
    <location>
        <position position="153"/>
    </location>
    <ligand>
        <name>Ca(2+)</name>
        <dbReference type="ChEBI" id="CHEBI:29108"/>
    </ligand>
</feature>
<reference evidence="8" key="1">
    <citation type="journal article" date="2015" name="Nat. Genet.">
        <title>The genome and transcriptome of the zoonotic hookworm Ancylostoma ceylanicum identify infection-specific gene families.</title>
        <authorList>
            <person name="Schwarz E.M."/>
            <person name="Hu Y."/>
            <person name="Antoshechkin I."/>
            <person name="Miller M.M."/>
            <person name="Sternberg P.W."/>
            <person name="Aroian R.V."/>
        </authorList>
    </citation>
    <scope>NUCLEOTIDE SEQUENCE</scope>
    <source>
        <strain evidence="8">HY135</strain>
    </source>
</reference>
<dbReference type="PANTHER" id="PTHR13023">
    <property type="entry name" value="APYRASE"/>
    <property type="match status" value="1"/>
</dbReference>
<evidence type="ECO:0000256" key="3">
    <source>
        <dbReference type="ARBA" id="ARBA00022801"/>
    </source>
</evidence>
<evidence type="ECO:0000256" key="2">
    <source>
        <dbReference type="ARBA" id="ARBA00022723"/>
    </source>
</evidence>
<gene>
    <name evidence="7" type="primary">Acey_s0006.g2982</name>
    <name evidence="7" type="ORF">Y032_0006g2982</name>
</gene>
<dbReference type="STRING" id="53326.A0A016VPW2"/>
<dbReference type="OrthoDB" id="25028at2759"/>
<dbReference type="InterPro" id="IPR036258">
    <property type="entry name" value="Apyrase_sf"/>
</dbReference>
<dbReference type="InterPro" id="IPR009283">
    <property type="entry name" value="Apyrase"/>
</dbReference>
<evidence type="ECO:0000256" key="6">
    <source>
        <dbReference type="PIRSR" id="PIRSR609283-1"/>
    </source>
</evidence>
<dbReference type="GO" id="GO:0045134">
    <property type="term" value="F:UDP phosphatase activity"/>
    <property type="evidence" value="ECO:0007669"/>
    <property type="project" value="TreeGrafter"/>
</dbReference>
<keyword evidence="2 6" id="KW-0479">Metal-binding</keyword>
<feature type="binding site" evidence="6">
    <location>
        <position position="386"/>
    </location>
    <ligand>
        <name>Ca(2+)</name>
        <dbReference type="ChEBI" id="CHEBI:29108"/>
    </ligand>
</feature>
<evidence type="ECO:0000256" key="1">
    <source>
        <dbReference type="ARBA" id="ARBA00001913"/>
    </source>
</evidence>
<evidence type="ECO:0000256" key="4">
    <source>
        <dbReference type="ARBA" id="ARBA00022837"/>
    </source>
</evidence>
<evidence type="ECO:0000256" key="5">
    <source>
        <dbReference type="ARBA" id="ARBA00025738"/>
    </source>
</evidence>
<evidence type="ECO:0000313" key="8">
    <source>
        <dbReference type="Proteomes" id="UP000024635"/>
    </source>
</evidence>
<feature type="binding site" evidence="6">
    <location>
        <position position="333"/>
    </location>
    <ligand>
        <name>Ca(2+)</name>
        <dbReference type="ChEBI" id="CHEBI:29108"/>
    </ligand>
</feature>
<proteinExistence type="inferred from homology"/>
<comment type="similarity">
    <text evidence="5">Belongs to the apyrase family.</text>
</comment>
<dbReference type="Pfam" id="PF06079">
    <property type="entry name" value="Apyrase"/>
    <property type="match status" value="1"/>
</dbReference>
<dbReference type="GO" id="GO:0004382">
    <property type="term" value="F:GDP phosphatase activity"/>
    <property type="evidence" value="ECO:0007669"/>
    <property type="project" value="TreeGrafter"/>
</dbReference>
<dbReference type="GO" id="GO:0005509">
    <property type="term" value="F:calcium ion binding"/>
    <property type="evidence" value="ECO:0007669"/>
    <property type="project" value="InterPro"/>
</dbReference>
<evidence type="ECO:0000313" key="7">
    <source>
        <dbReference type="EMBL" id="EYC29455.1"/>
    </source>
</evidence>
<organism evidence="7 8">
    <name type="scientific">Ancylostoma ceylanicum</name>
    <dbReference type="NCBI Taxonomy" id="53326"/>
    <lineage>
        <taxon>Eukaryota</taxon>
        <taxon>Metazoa</taxon>
        <taxon>Ecdysozoa</taxon>
        <taxon>Nematoda</taxon>
        <taxon>Chromadorea</taxon>
        <taxon>Rhabditida</taxon>
        <taxon>Rhabditina</taxon>
        <taxon>Rhabditomorpha</taxon>
        <taxon>Strongyloidea</taxon>
        <taxon>Ancylostomatidae</taxon>
        <taxon>Ancylostomatinae</taxon>
        <taxon>Ancylostoma</taxon>
    </lineage>
</organism>
<sequence length="391" mass="44257">MLRFKMTLNPRYQANCSHDEVFSCSLYGLLFTANAQQEGEDEVLPEAIETAKLAQQIIENHPPKIYTVIQIIPREFHQETNADGSTTFDLLAVTDMDNHAKVESDNWKWRAVTRKGKLTLTADKKNVKVDWVQGSDQDITSALNYKGKAMELSDLSDYNGHILSPDDKTGMLYEIKDGKAIPWVFLNSGPGNTTKGMKAEWLTIKDGLLYAGGHGREFQNDKGEVVSEDPMWIKIITRKGEVRSKNWNKVFTRIRDAAGYPLPGYLTHEAVQWSDKLQQWLFLPRKASKTFFIESEDEKKGTNLLIRGTPDLKTFQVVHIGGEGVKHPDRGFSAFDFIPGSDDKLIVAIKSREVEGSHPESYITVFDIDGNVLLEDQKLADNYKFEGIYFV</sequence>
<feature type="binding site" evidence="6">
    <location>
        <position position="154"/>
    </location>
    <ligand>
        <name>Ca(2+)</name>
        <dbReference type="ChEBI" id="CHEBI:29108"/>
    </ligand>
</feature>
<dbReference type="AlphaFoldDB" id="A0A016VPW2"/>